<name>A0ABP9WI29_9MICO</name>
<sequence length="183" mass="18462">MSPLDVHGTEGALPIALVGAVLVALAWGVGAIFGHGRRTAAWVALLTCLAVIGWITIGLTVVQGDLGTGTVNLHWGQEIRRALDSGASAPWTNLVGNIVLFVPFGAVVALLVRGGALRRIATATVLAAALSVSIEAVQFLLGRVADVDDVVLNTGGALVGALVAAAFAGPWSRGSGPRTAETG</sequence>
<feature type="transmembrane region" description="Helical" evidence="1">
    <location>
        <begin position="124"/>
        <end position="144"/>
    </location>
</feature>
<feature type="domain" description="VanZ-like" evidence="2">
    <location>
        <begin position="47"/>
        <end position="166"/>
    </location>
</feature>
<dbReference type="Proteomes" id="UP001426770">
    <property type="component" value="Unassembled WGS sequence"/>
</dbReference>
<gene>
    <name evidence="3" type="ORF">Lsed01_01932</name>
</gene>
<proteinExistence type="predicted"/>
<feature type="transmembrane region" description="Helical" evidence="1">
    <location>
        <begin position="12"/>
        <end position="33"/>
    </location>
</feature>
<protein>
    <recommendedName>
        <fullName evidence="2">VanZ-like domain-containing protein</fullName>
    </recommendedName>
</protein>
<reference evidence="3 4" key="1">
    <citation type="submission" date="2024-02" db="EMBL/GenBank/DDBJ databases">
        <title>Lysinimicrobium sediminis NBRC 112286.</title>
        <authorList>
            <person name="Ichikawa N."/>
            <person name="Katano-Makiyama Y."/>
            <person name="Hidaka K."/>
        </authorList>
    </citation>
    <scope>NUCLEOTIDE SEQUENCE [LARGE SCALE GENOMIC DNA]</scope>
    <source>
        <strain evidence="3 4">NBRC 112286</strain>
    </source>
</reference>
<keyword evidence="1" id="KW-0812">Transmembrane</keyword>
<dbReference type="EMBL" id="BAABRR010000010">
    <property type="protein sequence ID" value="GAA5519482.1"/>
    <property type="molecule type" value="Genomic_DNA"/>
</dbReference>
<evidence type="ECO:0000313" key="3">
    <source>
        <dbReference type="EMBL" id="GAA5519482.1"/>
    </source>
</evidence>
<accession>A0ABP9WI29</accession>
<comment type="caution">
    <text evidence="3">The sequence shown here is derived from an EMBL/GenBank/DDBJ whole genome shotgun (WGS) entry which is preliminary data.</text>
</comment>
<evidence type="ECO:0000256" key="1">
    <source>
        <dbReference type="SAM" id="Phobius"/>
    </source>
</evidence>
<dbReference type="RefSeq" id="WP_286214224.1">
    <property type="nucleotide sequence ID" value="NZ_AP027736.1"/>
</dbReference>
<organism evidence="3 4">
    <name type="scientific">Demequina sediminis</name>
    <dbReference type="NCBI Taxonomy" id="1930058"/>
    <lineage>
        <taxon>Bacteria</taxon>
        <taxon>Bacillati</taxon>
        <taxon>Actinomycetota</taxon>
        <taxon>Actinomycetes</taxon>
        <taxon>Micrococcales</taxon>
        <taxon>Demequinaceae</taxon>
        <taxon>Demequina</taxon>
    </lineage>
</organism>
<evidence type="ECO:0000313" key="4">
    <source>
        <dbReference type="Proteomes" id="UP001426770"/>
    </source>
</evidence>
<dbReference type="PANTHER" id="PTHR36834:SF1">
    <property type="entry name" value="INTEGRAL MEMBRANE PROTEIN"/>
    <property type="match status" value="1"/>
</dbReference>
<dbReference type="InterPro" id="IPR053150">
    <property type="entry name" value="Teicoplanin_resist-assoc"/>
</dbReference>
<keyword evidence="1" id="KW-1133">Transmembrane helix</keyword>
<evidence type="ECO:0000259" key="2">
    <source>
        <dbReference type="Pfam" id="PF04892"/>
    </source>
</evidence>
<dbReference type="PANTHER" id="PTHR36834">
    <property type="entry name" value="MEMBRANE PROTEIN-RELATED"/>
    <property type="match status" value="1"/>
</dbReference>
<feature type="transmembrane region" description="Helical" evidence="1">
    <location>
        <begin position="94"/>
        <end position="112"/>
    </location>
</feature>
<feature type="transmembrane region" description="Helical" evidence="1">
    <location>
        <begin position="150"/>
        <end position="168"/>
    </location>
</feature>
<feature type="transmembrane region" description="Helical" evidence="1">
    <location>
        <begin position="40"/>
        <end position="62"/>
    </location>
</feature>
<dbReference type="Pfam" id="PF04892">
    <property type="entry name" value="VanZ"/>
    <property type="match status" value="1"/>
</dbReference>
<dbReference type="InterPro" id="IPR006976">
    <property type="entry name" value="VanZ-like"/>
</dbReference>
<keyword evidence="1" id="KW-0472">Membrane</keyword>
<keyword evidence="4" id="KW-1185">Reference proteome</keyword>